<dbReference type="KEGG" id="cel:CELE_F14D7.12"/>
<name>A4UVK9_CAEEL</name>
<accession>A4UVK9</accession>
<dbReference type="GeneID" id="6418724"/>
<reference evidence="1 2" key="1">
    <citation type="journal article" date="1998" name="Science">
        <title>Genome sequence of the nematode C. elegans: a platform for investigating biology.</title>
        <authorList>
            <consortium name="The C. elegans sequencing consortium"/>
            <person name="Sulson J.E."/>
            <person name="Waterston R."/>
        </authorList>
    </citation>
    <scope>NUCLEOTIDE SEQUENCE [LARGE SCALE GENOMIC DNA]</scope>
    <source>
        <strain evidence="1 2">Bristol N2</strain>
    </source>
</reference>
<dbReference type="FunCoup" id="A4UVK9">
    <property type="interactions" value="811"/>
</dbReference>
<dbReference type="AlphaFoldDB" id="A4UVK9"/>
<dbReference type="HOGENOM" id="CLU_179530_1_0_1"/>
<evidence type="ECO:0000313" key="2">
    <source>
        <dbReference type="Proteomes" id="UP000001940"/>
    </source>
</evidence>
<gene>
    <name evidence="1" type="ORF">CELE_F14D7.12</name>
    <name evidence="1 3" type="ORF">F14D7.12</name>
</gene>
<evidence type="ECO:0000313" key="3">
    <source>
        <dbReference type="WormBase" id="F14D7.12"/>
    </source>
</evidence>
<dbReference type="eggNOG" id="ENOG502TIQX">
    <property type="taxonomic scope" value="Eukaryota"/>
</dbReference>
<dbReference type="PaxDb" id="6239-F14D7.12"/>
<evidence type="ECO:0000313" key="1">
    <source>
        <dbReference type="EMBL" id="CAM84814.1"/>
    </source>
</evidence>
<dbReference type="RefSeq" id="NP_001122914.1">
    <property type="nucleotide sequence ID" value="NM_001129442.2"/>
</dbReference>
<dbReference type="PANTHER" id="PTHR33272:SF5">
    <property type="entry name" value="ACB DOMAIN-CONTAINING PROTEIN"/>
    <property type="match status" value="1"/>
</dbReference>
<dbReference type="Proteomes" id="UP000001940">
    <property type="component" value="Chromosome V"/>
</dbReference>
<dbReference type="UCSC" id="F14D7.12">
    <property type="organism name" value="c. elegans"/>
</dbReference>
<dbReference type="PhylomeDB" id="A4UVK9"/>
<dbReference type="Pfam" id="PF14747">
    <property type="entry name" value="DUF4473"/>
    <property type="match status" value="1"/>
</dbReference>
<keyword evidence="2" id="KW-1185">Reference proteome</keyword>
<dbReference type="Bgee" id="WBGene00045331">
    <property type="expression patterns" value="Expressed in adult organism and 3 other cell types or tissues"/>
</dbReference>
<organism evidence="1 2">
    <name type="scientific">Caenorhabditis elegans</name>
    <dbReference type="NCBI Taxonomy" id="6239"/>
    <lineage>
        <taxon>Eukaryota</taxon>
        <taxon>Metazoa</taxon>
        <taxon>Ecdysozoa</taxon>
        <taxon>Nematoda</taxon>
        <taxon>Chromadorea</taxon>
        <taxon>Rhabditida</taxon>
        <taxon>Rhabditina</taxon>
        <taxon>Rhabditomorpha</taxon>
        <taxon>Rhabditoidea</taxon>
        <taxon>Rhabditidae</taxon>
        <taxon>Peloderinae</taxon>
        <taxon>Caenorhabditis</taxon>
    </lineage>
</organism>
<dbReference type="InterPro" id="IPR027913">
    <property type="entry name" value="DUF4473"/>
</dbReference>
<sequence length="84" mass="9362">MAPPTEEECQAELRDAGMTEASIDGLTALTQKFKEEFPIAQASADGPDQFIKEYSAEAEAFKSSMPSDDQEIYKKYLKKHGLEE</sequence>
<proteinExistence type="predicted"/>
<dbReference type="PANTHER" id="PTHR33272">
    <property type="entry name" value="PROTEIN CBG22877-RELATED"/>
    <property type="match status" value="1"/>
</dbReference>
<dbReference type="PeptideAtlas" id="A4UVK9"/>
<dbReference type="CTD" id="6418724"/>
<protein>
    <submittedName>
        <fullName evidence="1">ACB domain-containing protein</fullName>
    </submittedName>
</protein>
<dbReference type="OMA" id="AEGPDKF"/>
<dbReference type="AGR" id="WB:WBGene00045331"/>
<dbReference type="OrthoDB" id="5780470at2759"/>
<dbReference type="EMBL" id="BX284605">
    <property type="protein sequence ID" value="CAM84814.1"/>
    <property type="molecule type" value="Genomic_DNA"/>
</dbReference>
<dbReference type="SMR" id="A4UVK9"/>
<dbReference type="WormBase" id="F14D7.12">
    <property type="protein sequence ID" value="CE40844"/>
    <property type="gene ID" value="WBGene00045331"/>
</dbReference>
<dbReference type="InParanoid" id="A4UVK9"/>